<dbReference type="PANTHER" id="PTHR47074">
    <property type="entry name" value="BNAC02G40300D PROTEIN"/>
    <property type="match status" value="1"/>
</dbReference>
<evidence type="ECO:0000313" key="3">
    <source>
        <dbReference type="Proteomes" id="UP001159364"/>
    </source>
</evidence>
<dbReference type="InterPro" id="IPR026960">
    <property type="entry name" value="RVT-Znf"/>
</dbReference>
<dbReference type="Pfam" id="PF13966">
    <property type="entry name" value="zf-RVT"/>
    <property type="match status" value="1"/>
</dbReference>
<keyword evidence="3" id="KW-1185">Reference proteome</keyword>
<dbReference type="InterPro" id="IPR052929">
    <property type="entry name" value="RNase_H-like_EbsB-rel"/>
</dbReference>
<dbReference type="Proteomes" id="UP001159364">
    <property type="component" value="Linkage Group LG08"/>
</dbReference>
<accession>A0AAV8UE99</accession>
<organism evidence="2 3">
    <name type="scientific">Erythroxylum novogranatense</name>
    <dbReference type="NCBI Taxonomy" id="1862640"/>
    <lineage>
        <taxon>Eukaryota</taxon>
        <taxon>Viridiplantae</taxon>
        <taxon>Streptophyta</taxon>
        <taxon>Embryophyta</taxon>
        <taxon>Tracheophyta</taxon>
        <taxon>Spermatophyta</taxon>
        <taxon>Magnoliopsida</taxon>
        <taxon>eudicotyledons</taxon>
        <taxon>Gunneridae</taxon>
        <taxon>Pentapetalae</taxon>
        <taxon>rosids</taxon>
        <taxon>fabids</taxon>
        <taxon>Malpighiales</taxon>
        <taxon>Erythroxylaceae</taxon>
        <taxon>Erythroxylum</taxon>
    </lineage>
</organism>
<proteinExistence type="predicted"/>
<dbReference type="AlphaFoldDB" id="A0AAV8UE99"/>
<dbReference type="PANTHER" id="PTHR47074:SF11">
    <property type="entry name" value="REVERSE TRANSCRIPTASE-LIKE PROTEIN"/>
    <property type="match status" value="1"/>
</dbReference>
<feature type="domain" description="Reverse transcriptase zinc-binding" evidence="1">
    <location>
        <begin position="17"/>
        <end position="106"/>
    </location>
</feature>
<dbReference type="EMBL" id="JAIWQS010000008">
    <property type="protein sequence ID" value="KAJ8899612.1"/>
    <property type="molecule type" value="Genomic_DNA"/>
</dbReference>
<reference evidence="2 3" key="1">
    <citation type="submission" date="2021-09" db="EMBL/GenBank/DDBJ databases">
        <title>Genomic insights and catalytic innovation underlie evolution of tropane alkaloids biosynthesis.</title>
        <authorList>
            <person name="Wang Y.-J."/>
            <person name="Tian T."/>
            <person name="Huang J.-P."/>
            <person name="Huang S.-X."/>
        </authorList>
    </citation>
    <scope>NUCLEOTIDE SEQUENCE [LARGE SCALE GENOMIC DNA]</scope>
    <source>
        <strain evidence="2">KIB-2018</strain>
        <tissue evidence="2">Leaf</tissue>
    </source>
</reference>
<name>A0AAV8UE99_9ROSI</name>
<evidence type="ECO:0000313" key="2">
    <source>
        <dbReference type="EMBL" id="KAJ8899612.1"/>
    </source>
</evidence>
<gene>
    <name evidence="2" type="ORF">K2173_018586</name>
</gene>
<sequence>MTRPNWWKWRWEGQGDYSVKSAYKMLQDCASVTDEGECLLWRLLWKLQVPPKVKHFLWCALSNILTTKLNLYRKKIVDDALCPLCQEAPESVDHAFLWCTKVWYCWDRLALVRPIGNTVIWGHRLSSAPAVLWAVHTACREWEEANSIMSGSVHHGARAGHPTRWSPPMVGQYKCNFDAALDVSTQRISYGSLIRDHQGNIIHMFAKIFYGPPDPTLVEAIGMKKVNFGRCASLKPIEDKSKRL</sequence>
<evidence type="ECO:0000259" key="1">
    <source>
        <dbReference type="Pfam" id="PF13966"/>
    </source>
</evidence>
<comment type="caution">
    <text evidence="2">The sequence shown here is derived from an EMBL/GenBank/DDBJ whole genome shotgun (WGS) entry which is preliminary data.</text>
</comment>
<protein>
    <recommendedName>
        <fullName evidence="1">Reverse transcriptase zinc-binding domain-containing protein</fullName>
    </recommendedName>
</protein>